<dbReference type="PIRSF" id="PIRSF000332">
    <property type="entry name" value="FMO"/>
    <property type="match status" value="1"/>
</dbReference>
<dbReference type="InterPro" id="IPR036188">
    <property type="entry name" value="FAD/NAD-bd_sf"/>
</dbReference>
<evidence type="ECO:0000256" key="2">
    <source>
        <dbReference type="ARBA" id="ARBA00010139"/>
    </source>
</evidence>
<dbReference type="SUPFAM" id="SSF51735">
    <property type="entry name" value="NAD(P)-binding Rossmann-fold domains"/>
    <property type="match status" value="1"/>
</dbReference>
<evidence type="ECO:0000256" key="3">
    <source>
        <dbReference type="ARBA" id="ARBA00022630"/>
    </source>
</evidence>
<dbReference type="EMBL" id="JAKGSG010000020">
    <property type="protein sequence ID" value="MCF4120336.1"/>
    <property type="molecule type" value="Genomic_DNA"/>
</dbReference>
<evidence type="ECO:0000256" key="5">
    <source>
        <dbReference type="ARBA" id="ARBA00022857"/>
    </source>
</evidence>
<gene>
    <name evidence="7" type="ORF">L1785_05020</name>
</gene>
<keyword evidence="8" id="KW-1185">Reference proteome</keyword>
<dbReference type="GO" id="GO:0004499">
    <property type="term" value="F:N,N-dimethylaniline monooxygenase activity"/>
    <property type="evidence" value="ECO:0007669"/>
    <property type="project" value="InterPro"/>
</dbReference>
<sequence length="528" mass="58198">MRIAIIGAGFAGLCTAKVLREHGFDVVVHEKAPDVGGVWSATRRYPGLTTQNDKGTYAFSDHPMPRDYPEWPSGEQVQAYLESYVDRFALGDVLRLGSEVVVAEPVRGLPPLPTGLPVDDDAVVVLGWDVTTHDVATGEIATERVDHLVVANGIFCEPYVPDFPGREEFEAAGGRLLDTTELHTLPEAEGRRVVVVGYGKSACDVAVPVSDVASSTTVVARNLLWKMPARLGGRLNYKYLLLTRLGEGLFRYVDPVGIERLIHGPLVGTRDAVLDQVQAMVTDQLRLEELGLVPPGRFENIARANVSLVTEGFFERVASGRIGVVRDRAVARLLDKDGPCVELDDGSVLPADVVVCGTGFRQTVPFLPADVQELVTDRRGNFRLYRQIHPVRVSGLSFAGYNSSLFSPLSAEVGAAWIAGTLTGLLRLPPDILMDNAIDRRLVWMEERTDGRHARGTNIIPFSMHNIDELLRDLHAPVGWASRLREWALPVRPGAYRRVLRRLRKRSEKLRRSEARRAPAGRELAPRP</sequence>
<keyword evidence="6" id="KW-0560">Oxidoreductase</keyword>
<comment type="caution">
    <text evidence="7">The sequence shown here is derived from an EMBL/GenBank/DDBJ whole genome shotgun (WGS) entry which is preliminary data.</text>
</comment>
<keyword evidence="5" id="KW-0521">NADP</keyword>
<comment type="similarity">
    <text evidence="2">Belongs to the FAD-binding monooxygenase family.</text>
</comment>
<accession>A0AA41QCZ3</accession>
<dbReference type="PANTHER" id="PTHR23023">
    <property type="entry name" value="DIMETHYLANILINE MONOOXYGENASE"/>
    <property type="match status" value="1"/>
</dbReference>
<dbReference type="GO" id="GO:0050661">
    <property type="term" value="F:NADP binding"/>
    <property type="evidence" value="ECO:0007669"/>
    <property type="project" value="InterPro"/>
</dbReference>
<protein>
    <submittedName>
        <fullName evidence="7">NAD(P)/FAD-dependent oxidoreductase</fullName>
    </submittedName>
</protein>
<dbReference type="InterPro" id="IPR020946">
    <property type="entry name" value="Flavin_mOase-like"/>
</dbReference>
<dbReference type="SUPFAM" id="SSF51905">
    <property type="entry name" value="FAD/NAD(P)-binding domain"/>
    <property type="match status" value="1"/>
</dbReference>
<comment type="similarity">
    <text evidence="1">Belongs to the FMO family.</text>
</comment>
<dbReference type="RefSeq" id="WP_236088108.1">
    <property type="nucleotide sequence ID" value="NZ_JAKGSG010000020.1"/>
</dbReference>
<evidence type="ECO:0000256" key="6">
    <source>
        <dbReference type="ARBA" id="ARBA00023002"/>
    </source>
</evidence>
<dbReference type="Pfam" id="PF00743">
    <property type="entry name" value="FMO-like"/>
    <property type="match status" value="1"/>
</dbReference>
<dbReference type="Gene3D" id="3.50.50.60">
    <property type="entry name" value="FAD/NAD(P)-binding domain"/>
    <property type="match status" value="1"/>
</dbReference>
<keyword evidence="4" id="KW-0274">FAD</keyword>
<evidence type="ECO:0000313" key="7">
    <source>
        <dbReference type="EMBL" id="MCF4120336.1"/>
    </source>
</evidence>
<dbReference type="InterPro" id="IPR000960">
    <property type="entry name" value="Flavin_mOase"/>
</dbReference>
<dbReference type="AlphaFoldDB" id="A0AA41QCZ3"/>
<evidence type="ECO:0000256" key="1">
    <source>
        <dbReference type="ARBA" id="ARBA00009183"/>
    </source>
</evidence>
<dbReference type="InterPro" id="IPR036291">
    <property type="entry name" value="NAD(P)-bd_dom_sf"/>
</dbReference>
<name>A0AA41QCZ3_9MICO</name>
<organism evidence="7 8">
    <name type="scientific">Antribacter soli</name>
    <dbReference type="NCBI Taxonomy" id="2910976"/>
    <lineage>
        <taxon>Bacteria</taxon>
        <taxon>Bacillati</taxon>
        <taxon>Actinomycetota</taxon>
        <taxon>Actinomycetes</taxon>
        <taxon>Micrococcales</taxon>
        <taxon>Promicromonosporaceae</taxon>
        <taxon>Antribacter</taxon>
    </lineage>
</organism>
<keyword evidence="3" id="KW-0285">Flavoprotein</keyword>
<evidence type="ECO:0000313" key="8">
    <source>
        <dbReference type="Proteomes" id="UP001165405"/>
    </source>
</evidence>
<dbReference type="GO" id="GO:0050660">
    <property type="term" value="F:flavin adenine dinucleotide binding"/>
    <property type="evidence" value="ECO:0007669"/>
    <property type="project" value="InterPro"/>
</dbReference>
<reference evidence="7" key="1">
    <citation type="submission" date="2022-01" db="EMBL/GenBank/DDBJ databases">
        <title>Antribacter sp. nov., isolated from Guizhou of China.</title>
        <authorList>
            <person name="Chengliang C."/>
            <person name="Ya Z."/>
        </authorList>
    </citation>
    <scope>NUCLEOTIDE SEQUENCE</scope>
    <source>
        <strain evidence="7">KLBMP 9083</strain>
    </source>
</reference>
<evidence type="ECO:0000256" key="4">
    <source>
        <dbReference type="ARBA" id="ARBA00022827"/>
    </source>
</evidence>
<proteinExistence type="inferred from homology"/>
<dbReference type="InterPro" id="IPR050346">
    <property type="entry name" value="FMO-like"/>
</dbReference>
<dbReference type="PRINTS" id="PR00370">
    <property type="entry name" value="FMOXYGENASE"/>
</dbReference>
<dbReference type="Proteomes" id="UP001165405">
    <property type="component" value="Unassembled WGS sequence"/>
</dbReference>